<dbReference type="InterPro" id="IPR050730">
    <property type="entry name" value="UBX_domain-protein"/>
</dbReference>
<dbReference type="AlphaFoldDB" id="A0AAD4SEX9"/>
<gene>
    <name evidence="3" type="ORF">MKW98_008378</name>
</gene>
<dbReference type="GO" id="GO:0043130">
    <property type="term" value="F:ubiquitin binding"/>
    <property type="evidence" value="ECO:0007669"/>
    <property type="project" value="TreeGrafter"/>
</dbReference>
<dbReference type="PANTHER" id="PTHR23322">
    <property type="entry name" value="FAS-ASSOCIATED PROTEIN"/>
    <property type="match status" value="1"/>
</dbReference>
<dbReference type="PANTHER" id="PTHR23322:SF6">
    <property type="entry name" value="UBX DOMAIN-CONTAINING PROTEIN 7"/>
    <property type="match status" value="1"/>
</dbReference>
<dbReference type="Proteomes" id="UP001202328">
    <property type="component" value="Unassembled WGS sequence"/>
</dbReference>
<dbReference type="EMBL" id="JAJJMB010011752">
    <property type="protein sequence ID" value="KAI3899590.1"/>
    <property type="molecule type" value="Genomic_DNA"/>
</dbReference>
<proteinExistence type="predicted"/>
<organism evidence="3 4">
    <name type="scientific">Papaver atlanticum</name>
    <dbReference type="NCBI Taxonomy" id="357466"/>
    <lineage>
        <taxon>Eukaryota</taxon>
        <taxon>Viridiplantae</taxon>
        <taxon>Streptophyta</taxon>
        <taxon>Embryophyta</taxon>
        <taxon>Tracheophyta</taxon>
        <taxon>Spermatophyta</taxon>
        <taxon>Magnoliopsida</taxon>
        <taxon>Ranunculales</taxon>
        <taxon>Papaveraceae</taxon>
        <taxon>Papaveroideae</taxon>
        <taxon>Papaver</taxon>
    </lineage>
</organism>
<dbReference type="Gene3D" id="3.40.30.10">
    <property type="entry name" value="Glutaredoxin"/>
    <property type="match status" value="2"/>
</dbReference>
<name>A0AAD4SEX9_9MAGN</name>
<dbReference type="InterPro" id="IPR029071">
    <property type="entry name" value="Ubiquitin-like_domsf"/>
</dbReference>
<feature type="compositionally biased region" description="Acidic residues" evidence="1">
    <location>
        <begin position="1"/>
        <end position="17"/>
    </location>
</feature>
<evidence type="ECO:0000313" key="4">
    <source>
        <dbReference type="Proteomes" id="UP001202328"/>
    </source>
</evidence>
<dbReference type="PROSITE" id="PS50033">
    <property type="entry name" value="UBX"/>
    <property type="match status" value="1"/>
</dbReference>
<evidence type="ECO:0000313" key="3">
    <source>
        <dbReference type="EMBL" id="KAI3899590.1"/>
    </source>
</evidence>
<dbReference type="Gene3D" id="3.10.20.90">
    <property type="entry name" value="Phosphatidylinositol 3-kinase Catalytic Subunit, Chain A, domain 1"/>
    <property type="match status" value="1"/>
</dbReference>
<evidence type="ECO:0000256" key="1">
    <source>
        <dbReference type="SAM" id="MobiDB-lite"/>
    </source>
</evidence>
<dbReference type="Gene3D" id="1.10.8.10">
    <property type="entry name" value="DNA helicase RuvA subunit, C-terminal domain"/>
    <property type="match status" value="1"/>
</dbReference>
<sequence length="329" mass="37572">MENNNVDEQELESDADEMNSAVDEHEDHMISSFLEIVVGQSVHTAIQYLQEKHWDLEDAIRLFFSHQEVSCPEVLYENDNNGEANISAEMEHPDVLAVDNFEDDDNGFFLQLMYHGPFHEAKQAAETQDRWLIVNVQSKEVYNSYALNMHTWADKAVCNYYKLTFFPAILVLDPITGQKVISWSGMIKAVQLLEDLAPYMDAGPTHQHAQLCRKRPTENSRQTIVPETTEEDEELFLALLASMENMTAAVAPAFSDTDEQVTSSSNKLTYPDLPEEPKVDKTLLCRIGVRLPDGHRLQRNFLLTDPVQLLWSFCNSQLDEAESRPFQTQ</sequence>
<dbReference type="SUPFAM" id="SSF54236">
    <property type="entry name" value="Ubiquitin-like"/>
    <property type="match status" value="1"/>
</dbReference>
<accession>A0AAD4SEX9</accession>
<keyword evidence="4" id="KW-1185">Reference proteome</keyword>
<dbReference type="InterPro" id="IPR001012">
    <property type="entry name" value="UBX_dom"/>
</dbReference>
<dbReference type="SMART" id="SM00594">
    <property type="entry name" value="UAS"/>
    <property type="match status" value="1"/>
</dbReference>
<dbReference type="CDD" id="cd14273">
    <property type="entry name" value="UBA_TAP-C_like"/>
    <property type="match status" value="1"/>
</dbReference>
<protein>
    <recommendedName>
        <fullName evidence="2">UBX domain-containing protein</fullName>
    </recommendedName>
</protein>
<reference evidence="3" key="1">
    <citation type="submission" date="2022-04" db="EMBL/GenBank/DDBJ databases">
        <title>A functionally conserved STORR gene fusion in Papaver species that diverged 16.8 million years ago.</title>
        <authorList>
            <person name="Catania T."/>
        </authorList>
    </citation>
    <scope>NUCLEOTIDE SEQUENCE</scope>
    <source>
        <strain evidence="3">S-188037</strain>
    </source>
</reference>
<dbReference type="SUPFAM" id="SSF46934">
    <property type="entry name" value="UBA-like"/>
    <property type="match status" value="1"/>
</dbReference>
<dbReference type="SUPFAM" id="SSF52833">
    <property type="entry name" value="Thioredoxin-like"/>
    <property type="match status" value="1"/>
</dbReference>
<dbReference type="InterPro" id="IPR006577">
    <property type="entry name" value="UAS"/>
</dbReference>
<comment type="caution">
    <text evidence="3">The sequence shown here is derived from an EMBL/GenBank/DDBJ whole genome shotgun (WGS) entry which is preliminary data.</text>
</comment>
<evidence type="ECO:0000259" key="2">
    <source>
        <dbReference type="PROSITE" id="PS50033"/>
    </source>
</evidence>
<dbReference type="InterPro" id="IPR009060">
    <property type="entry name" value="UBA-like_sf"/>
</dbReference>
<feature type="region of interest" description="Disordered" evidence="1">
    <location>
        <begin position="1"/>
        <end position="21"/>
    </location>
</feature>
<feature type="domain" description="UBX" evidence="2">
    <location>
        <begin position="280"/>
        <end position="329"/>
    </location>
</feature>
<dbReference type="CDD" id="cd01767">
    <property type="entry name" value="UBX"/>
    <property type="match status" value="1"/>
</dbReference>
<dbReference type="Pfam" id="PF14555">
    <property type="entry name" value="UBA_4"/>
    <property type="match status" value="1"/>
</dbReference>
<dbReference type="GO" id="GO:0005634">
    <property type="term" value="C:nucleus"/>
    <property type="evidence" value="ECO:0007669"/>
    <property type="project" value="TreeGrafter"/>
</dbReference>
<dbReference type="GO" id="GO:0043161">
    <property type="term" value="P:proteasome-mediated ubiquitin-dependent protein catabolic process"/>
    <property type="evidence" value="ECO:0007669"/>
    <property type="project" value="TreeGrafter"/>
</dbReference>
<dbReference type="Pfam" id="PF00789">
    <property type="entry name" value="UBX"/>
    <property type="match status" value="1"/>
</dbReference>
<dbReference type="InterPro" id="IPR036249">
    <property type="entry name" value="Thioredoxin-like_sf"/>
</dbReference>